<evidence type="ECO:0000313" key="1">
    <source>
        <dbReference type="EMBL" id="RDY07342.1"/>
    </source>
</evidence>
<dbReference type="EMBL" id="QJKJ01001489">
    <property type="protein sequence ID" value="RDY07342.1"/>
    <property type="molecule type" value="Genomic_DNA"/>
</dbReference>
<proteinExistence type="predicted"/>
<gene>
    <name evidence="1" type="ORF">CR513_08556</name>
</gene>
<dbReference type="PANTHER" id="PTHR48475:SF1">
    <property type="entry name" value="RNASE H TYPE-1 DOMAIN-CONTAINING PROTEIN"/>
    <property type="match status" value="1"/>
</dbReference>
<keyword evidence="2" id="KW-1185">Reference proteome</keyword>
<organism evidence="1 2">
    <name type="scientific">Mucuna pruriens</name>
    <name type="common">Velvet bean</name>
    <name type="synonym">Dolichos pruriens</name>
    <dbReference type="NCBI Taxonomy" id="157652"/>
    <lineage>
        <taxon>Eukaryota</taxon>
        <taxon>Viridiplantae</taxon>
        <taxon>Streptophyta</taxon>
        <taxon>Embryophyta</taxon>
        <taxon>Tracheophyta</taxon>
        <taxon>Spermatophyta</taxon>
        <taxon>Magnoliopsida</taxon>
        <taxon>eudicotyledons</taxon>
        <taxon>Gunneridae</taxon>
        <taxon>Pentapetalae</taxon>
        <taxon>rosids</taxon>
        <taxon>fabids</taxon>
        <taxon>Fabales</taxon>
        <taxon>Fabaceae</taxon>
        <taxon>Papilionoideae</taxon>
        <taxon>50 kb inversion clade</taxon>
        <taxon>NPAAA clade</taxon>
        <taxon>indigoferoid/millettioid clade</taxon>
        <taxon>Phaseoleae</taxon>
        <taxon>Mucuna</taxon>
    </lineage>
</organism>
<sequence>MTIHVRQQNKMAHYQQIGEAEIDGNPWYHDIREYFKRGVYPPKATKHDKRTLRRLATGFLLSGVIPYKRSVDSTLLRCVDDCEAREIMEEVHGRAFSTHANGHALACKIL</sequence>
<evidence type="ECO:0000313" key="2">
    <source>
        <dbReference type="Proteomes" id="UP000257109"/>
    </source>
</evidence>
<accession>A0A371HX30</accession>
<comment type="caution">
    <text evidence="1">The sequence shown here is derived from an EMBL/GenBank/DDBJ whole genome shotgun (WGS) entry which is preliminary data.</text>
</comment>
<feature type="non-terminal residue" evidence="1">
    <location>
        <position position="1"/>
    </location>
</feature>
<dbReference type="AlphaFoldDB" id="A0A371HX30"/>
<dbReference type="PANTHER" id="PTHR48475">
    <property type="entry name" value="RIBONUCLEASE H"/>
    <property type="match status" value="1"/>
</dbReference>
<dbReference type="Proteomes" id="UP000257109">
    <property type="component" value="Unassembled WGS sequence"/>
</dbReference>
<protein>
    <submittedName>
        <fullName evidence="1">Uncharacterized protein</fullName>
    </submittedName>
</protein>
<name>A0A371HX30_MUCPR</name>
<reference evidence="1" key="1">
    <citation type="submission" date="2018-05" db="EMBL/GenBank/DDBJ databases">
        <title>Draft genome of Mucuna pruriens seed.</title>
        <authorList>
            <person name="Nnadi N.E."/>
            <person name="Vos R."/>
            <person name="Hasami M.H."/>
            <person name="Devisetty U.K."/>
            <person name="Aguiy J.C."/>
        </authorList>
    </citation>
    <scope>NUCLEOTIDE SEQUENCE [LARGE SCALE GENOMIC DNA]</scope>
    <source>
        <strain evidence="1">JCA_2017</strain>
    </source>
</reference>